<evidence type="ECO:0000259" key="1">
    <source>
        <dbReference type="PROSITE" id="PS50879"/>
    </source>
</evidence>
<dbReference type="InterPro" id="IPR012337">
    <property type="entry name" value="RNaseH-like_sf"/>
</dbReference>
<gene>
    <name evidence="2" type="ORF">VitviT2T_028834</name>
</gene>
<reference evidence="2 3" key="1">
    <citation type="journal article" date="2023" name="Hortic Res">
        <title>The complete reference genome for grapevine (Vitis vinifera L.) genetics and breeding.</title>
        <authorList>
            <person name="Shi X."/>
            <person name="Cao S."/>
            <person name="Wang X."/>
            <person name="Huang S."/>
            <person name="Wang Y."/>
            <person name="Liu Z."/>
            <person name="Liu W."/>
            <person name="Leng X."/>
            <person name="Peng Y."/>
            <person name="Wang N."/>
            <person name="Wang Y."/>
            <person name="Ma Z."/>
            <person name="Xu X."/>
            <person name="Zhang F."/>
            <person name="Xue H."/>
            <person name="Zhong H."/>
            <person name="Wang Y."/>
            <person name="Zhang K."/>
            <person name="Velt A."/>
            <person name="Avia K."/>
            <person name="Holtgrawe D."/>
            <person name="Grimplet J."/>
            <person name="Matus J.T."/>
            <person name="Ware D."/>
            <person name="Wu X."/>
            <person name="Wang H."/>
            <person name="Liu C."/>
            <person name="Fang Y."/>
            <person name="Rustenholz C."/>
            <person name="Cheng Z."/>
            <person name="Xiao H."/>
            <person name="Zhou Y."/>
        </authorList>
    </citation>
    <scope>NUCLEOTIDE SEQUENCE [LARGE SCALE GENOMIC DNA]</scope>
    <source>
        <strain evidence="3">cv. Pinot noir / PN40024</strain>
        <tissue evidence="2">Leaf</tissue>
    </source>
</reference>
<dbReference type="Proteomes" id="UP001227230">
    <property type="component" value="Chromosome 18"/>
</dbReference>
<dbReference type="InterPro" id="IPR036397">
    <property type="entry name" value="RNaseH_sf"/>
</dbReference>
<dbReference type="EMBL" id="CP126665">
    <property type="protein sequence ID" value="WKA11325.1"/>
    <property type="molecule type" value="Genomic_DNA"/>
</dbReference>
<dbReference type="Gene3D" id="3.30.420.10">
    <property type="entry name" value="Ribonuclease H-like superfamily/Ribonuclease H"/>
    <property type="match status" value="1"/>
</dbReference>
<evidence type="ECO:0000313" key="3">
    <source>
        <dbReference type="Proteomes" id="UP001227230"/>
    </source>
</evidence>
<evidence type="ECO:0000313" key="2">
    <source>
        <dbReference type="EMBL" id="WKA11325.1"/>
    </source>
</evidence>
<protein>
    <recommendedName>
        <fullName evidence="1">RNase H type-1 domain-containing protein</fullName>
    </recommendedName>
</protein>
<keyword evidence="3" id="KW-1185">Reference proteome</keyword>
<dbReference type="Pfam" id="PF13456">
    <property type="entry name" value="RVT_3"/>
    <property type="match status" value="1"/>
</dbReference>
<dbReference type="PANTHER" id="PTHR48475:SF1">
    <property type="entry name" value="RNASE H TYPE-1 DOMAIN-CONTAINING PROTEIN"/>
    <property type="match status" value="1"/>
</dbReference>
<dbReference type="PANTHER" id="PTHR48475">
    <property type="entry name" value="RIBONUCLEASE H"/>
    <property type="match status" value="1"/>
</dbReference>
<dbReference type="InterPro" id="IPR002156">
    <property type="entry name" value="RNaseH_domain"/>
</dbReference>
<organism evidence="2 3">
    <name type="scientific">Vitis vinifera</name>
    <name type="common">Grape</name>
    <dbReference type="NCBI Taxonomy" id="29760"/>
    <lineage>
        <taxon>Eukaryota</taxon>
        <taxon>Viridiplantae</taxon>
        <taxon>Streptophyta</taxon>
        <taxon>Embryophyta</taxon>
        <taxon>Tracheophyta</taxon>
        <taxon>Spermatophyta</taxon>
        <taxon>Magnoliopsida</taxon>
        <taxon>eudicotyledons</taxon>
        <taxon>Gunneridae</taxon>
        <taxon>Pentapetalae</taxon>
        <taxon>rosids</taxon>
        <taxon>Vitales</taxon>
        <taxon>Vitaceae</taxon>
        <taxon>Viteae</taxon>
        <taxon>Vitis</taxon>
    </lineage>
</organism>
<feature type="domain" description="RNase H type-1" evidence="1">
    <location>
        <begin position="1"/>
        <end position="114"/>
    </location>
</feature>
<name>A0ABY9DXF5_VITVI</name>
<dbReference type="CDD" id="cd09279">
    <property type="entry name" value="RNase_HI_like"/>
    <property type="match status" value="1"/>
</dbReference>
<dbReference type="SUPFAM" id="SSF53098">
    <property type="entry name" value="Ribonuclease H-like"/>
    <property type="match status" value="1"/>
</dbReference>
<dbReference type="PROSITE" id="PS50879">
    <property type="entry name" value="RNASE_H_1"/>
    <property type="match status" value="1"/>
</dbReference>
<proteinExistence type="predicted"/>
<accession>A0ABY9DXF5</accession>
<sequence>MYFDGAANHSGYGIGVLLISPHGDHIPRSVRLAFTDRHPATNNIVEYEACILGLETALELGIRQMEVFGDSNLVLRQIQGEWKTRDAKLRPYHAYLELLVARFEDLRYTHLPRA</sequence>